<dbReference type="AlphaFoldDB" id="A0A2S5TKM4"/>
<evidence type="ECO:0000313" key="2">
    <source>
        <dbReference type="EMBL" id="PPE75513.1"/>
    </source>
</evidence>
<dbReference type="EMBL" id="PSNW01000001">
    <property type="protein sequence ID" value="PPE75513.1"/>
    <property type="molecule type" value="Genomic_DNA"/>
</dbReference>
<feature type="signal peptide" evidence="1">
    <location>
        <begin position="1"/>
        <end position="23"/>
    </location>
</feature>
<evidence type="ECO:0000256" key="1">
    <source>
        <dbReference type="SAM" id="SignalP"/>
    </source>
</evidence>
<keyword evidence="1" id="KW-0732">Signal</keyword>
<comment type="caution">
    <text evidence="2">The sequence shown here is derived from an EMBL/GenBank/DDBJ whole genome shotgun (WGS) entry which is preliminary data.</text>
</comment>
<proteinExistence type="predicted"/>
<name>A0A2S5TKM4_9GAMM</name>
<organism evidence="2 3">
    <name type="scientific">Solimonas fluminis</name>
    <dbReference type="NCBI Taxonomy" id="2086571"/>
    <lineage>
        <taxon>Bacteria</taxon>
        <taxon>Pseudomonadati</taxon>
        <taxon>Pseudomonadota</taxon>
        <taxon>Gammaproteobacteria</taxon>
        <taxon>Nevskiales</taxon>
        <taxon>Nevskiaceae</taxon>
        <taxon>Solimonas</taxon>
    </lineage>
</organism>
<reference evidence="2 3" key="1">
    <citation type="submission" date="2018-02" db="EMBL/GenBank/DDBJ databases">
        <title>Genome sequencing of Solimonas sp. HR-BB.</title>
        <authorList>
            <person name="Lee Y."/>
            <person name="Jeon C.O."/>
        </authorList>
    </citation>
    <scope>NUCLEOTIDE SEQUENCE [LARGE SCALE GENOMIC DNA]</scope>
    <source>
        <strain evidence="2 3">HR-BB</strain>
    </source>
</reference>
<sequence>MRWTLAYRSLWLLTAAWTGVLLAAPAPEPSAAALAATYQSSAERLQGSPFKRPMILQSAESEGALKGEIHAVIGKPLATVSSALADPENWCEAMMVHPNVAGCRVVGDAAAPKLAMNLGARLEASGEAPYYAEFEFRRMQADEGFLQLRLEADKGPVGTRDYRILVEAVPVEEGKTFLHFSYSYVPSFASRMATQAYLSTKGRNKVGFTPQGEGYIGGLRGGIERNAMRYYLALESHLAELSVPEGQRFERSLQRWLDAVEEYPRQLKEDGTREEYVAIKRGQYRRLQVATVR</sequence>
<keyword evidence="3" id="KW-1185">Reference proteome</keyword>
<accession>A0A2S5TKM4</accession>
<feature type="chain" id="PRO_5015516266" evidence="1">
    <location>
        <begin position="24"/>
        <end position="293"/>
    </location>
</feature>
<gene>
    <name evidence="2" type="ORF">C3942_01065</name>
</gene>
<evidence type="ECO:0000313" key="3">
    <source>
        <dbReference type="Proteomes" id="UP000238220"/>
    </source>
</evidence>
<dbReference type="SUPFAM" id="SSF55961">
    <property type="entry name" value="Bet v1-like"/>
    <property type="match status" value="1"/>
</dbReference>
<protein>
    <submittedName>
        <fullName evidence="2">Uncharacterized protein</fullName>
    </submittedName>
</protein>
<dbReference type="Proteomes" id="UP000238220">
    <property type="component" value="Unassembled WGS sequence"/>
</dbReference>